<evidence type="ECO:0000256" key="3">
    <source>
        <dbReference type="ARBA" id="ARBA00023140"/>
    </source>
</evidence>
<comment type="subcellular location">
    <subcellularLocation>
        <location evidence="4">Peroxisome membrane</location>
    </subcellularLocation>
</comment>
<evidence type="ECO:0000256" key="1">
    <source>
        <dbReference type="ARBA" id="ARBA00022593"/>
    </source>
</evidence>
<keyword evidence="3" id="KW-0576">Peroxisome</keyword>
<name>A0A1J1I032_9DIPT</name>
<dbReference type="EMBL" id="CVRI01000037">
    <property type="protein sequence ID" value="CRK93704.1"/>
    <property type="molecule type" value="Genomic_DNA"/>
</dbReference>
<evidence type="ECO:0000313" key="7">
    <source>
        <dbReference type="Proteomes" id="UP000183832"/>
    </source>
</evidence>
<accession>A0A1J1I032</accession>
<dbReference type="AlphaFoldDB" id="A0A1J1I032"/>
<evidence type="ECO:0000256" key="2">
    <source>
        <dbReference type="ARBA" id="ARBA00023136"/>
    </source>
</evidence>
<proteinExistence type="predicted"/>
<dbReference type="Pfam" id="PF05648">
    <property type="entry name" value="PEX11"/>
    <property type="match status" value="1"/>
</dbReference>
<evidence type="ECO:0000313" key="6">
    <source>
        <dbReference type="EMBL" id="CRK93704.1"/>
    </source>
</evidence>
<protein>
    <submittedName>
        <fullName evidence="6">CLUMA_CG007232, isoform A</fullName>
    </submittedName>
</protein>
<keyword evidence="5" id="KW-1133">Transmembrane helix</keyword>
<dbReference type="InterPro" id="IPR008733">
    <property type="entry name" value="PEX11"/>
</dbReference>
<sequence>MDVFIKLNSEVAGKDKAARLLQYSCRALWDSLNVKNEAHLALIHQLKSLEYILSSFRKLLRFGKSLEVFYGALKSIHYSDAWLAFTITVNKISQSIFLFTDHIIWLARSGLVKDIDTVKWSQRSNKYWVLSLVMSIVRDIYEINRVVASLSSYKEVTSCIALSLLSIRSSKDANRCLTTLFDFLITYKHLTIDTVKNCCDLFIPLTSMGYIKVSPRVVGLLGMISSIAGLIVVLNPQCKLTP</sequence>
<dbReference type="PANTHER" id="PTHR12652:SF50">
    <property type="entry name" value="PEROXIN 11"/>
    <property type="match status" value="1"/>
</dbReference>
<evidence type="ECO:0000256" key="4">
    <source>
        <dbReference type="ARBA" id="ARBA00046271"/>
    </source>
</evidence>
<dbReference type="GO" id="GO:0016559">
    <property type="term" value="P:peroxisome fission"/>
    <property type="evidence" value="ECO:0007669"/>
    <property type="project" value="InterPro"/>
</dbReference>
<keyword evidence="5" id="KW-0812">Transmembrane</keyword>
<keyword evidence="1" id="KW-0962">Peroxisome biogenesis</keyword>
<evidence type="ECO:0000256" key="5">
    <source>
        <dbReference type="SAM" id="Phobius"/>
    </source>
</evidence>
<dbReference type="PANTHER" id="PTHR12652">
    <property type="entry name" value="PEROXISOMAL BIOGENESIS FACTOR 11"/>
    <property type="match status" value="1"/>
</dbReference>
<dbReference type="Proteomes" id="UP000183832">
    <property type="component" value="Unassembled WGS sequence"/>
</dbReference>
<keyword evidence="7" id="KW-1185">Reference proteome</keyword>
<dbReference type="STRING" id="568069.A0A1J1I032"/>
<keyword evidence="2 5" id="KW-0472">Membrane</keyword>
<organism evidence="6 7">
    <name type="scientific">Clunio marinus</name>
    <dbReference type="NCBI Taxonomy" id="568069"/>
    <lineage>
        <taxon>Eukaryota</taxon>
        <taxon>Metazoa</taxon>
        <taxon>Ecdysozoa</taxon>
        <taxon>Arthropoda</taxon>
        <taxon>Hexapoda</taxon>
        <taxon>Insecta</taxon>
        <taxon>Pterygota</taxon>
        <taxon>Neoptera</taxon>
        <taxon>Endopterygota</taxon>
        <taxon>Diptera</taxon>
        <taxon>Nematocera</taxon>
        <taxon>Chironomoidea</taxon>
        <taxon>Chironomidae</taxon>
        <taxon>Clunio</taxon>
    </lineage>
</organism>
<gene>
    <name evidence="6" type="ORF">CLUMA_CG007232</name>
</gene>
<dbReference type="GO" id="GO:0005778">
    <property type="term" value="C:peroxisomal membrane"/>
    <property type="evidence" value="ECO:0007669"/>
    <property type="project" value="UniProtKB-SubCell"/>
</dbReference>
<reference evidence="6 7" key="1">
    <citation type="submission" date="2015-04" db="EMBL/GenBank/DDBJ databases">
        <authorList>
            <person name="Syromyatnikov M.Y."/>
            <person name="Popov V.N."/>
        </authorList>
    </citation>
    <scope>NUCLEOTIDE SEQUENCE [LARGE SCALE GENOMIC DNA]</scope>
</reference>
<feature type="transmembrane region" description="Helical" evidence="5">
    <location>
        <begin position="217"/>
        <end position="234"/>
    </location>
</feature>
<dbReference type="OrthoDB" id="411017at2759"/>